<dbReference type="OrthoDB" id="9795020at2"/>
<protein>
    <recommendedName>
        <fullName evidence="3">Nucleotidyl transferase AbiEii/AbiGii toxin family protein</fullName>
    </recommendedName>
</protein>
<organism evidence="1 2">
    <name type="scientific">Parvibium lacunae</name>
    <dbReference type="NCBI Taxonomy" id="1888893"/>
    <lineage>
        <taxon>Bacteria</taxon>
        <taxon>Pseudomonadati</taxon>
        <taxon>Pseudomonadota</taxon>
        <taxon>Betaproteobacteria</taxon>
        <taxon>Burkholderiales</taxon>
        <taxon>Alcaligenaceae</taxon>
        <taxon>Parvibium</taxon>
    </lineage>
</organism>
<evidence type="ECO:0000313" key="1">
    <source>
        <dbReference type="EMBL" id="RCS59519.1"/>
    </source>
</evidence>
<gene>
    <name evidence="1" type="ORF">DU000_01975</name>
</gene>
<sequence>MVRGLDIFQRSFAAYADQYVLIGGTAASLTMEEAGLAFRATKDLDIVLHVEALTPAFGEAFWKFVEEGGYEIRQASNTGKPIFYRFQKPADARYPAMLELFARAPDGLQPAINSRLTPIPLDEAISSLSAILLDNSYYAFIMAGRREVNGLPWVGEDRLIPLKAIAWLDLTARKAQGANVDAKDVRKHLNDVLRLSQLLAPATRIALDKKMSDDMTRFLLAVAADPAIDPKTLGLGNSVAELVSRIAQAYEIQMPAQKAE</sequence>
<accession>A0A368L8F9</accession>
<reference evidence="1 2" key="1">
    <citation type="journal article" date="2018" name="Int. J. Syst. Evol. Microbiol.">
        <title>Parvibium lacunae gen. nov., sp. nov., a new member of the family Alcaligenaceae isolated from a freshwater pond.</title>
        <authorList>
            <person name="Chen W.M."/>
            <person name="Xie P.B."/>
            <person name="Hsu M.Y."/>
            <person name="Sheu S.Y."/>
        </authorList>
    </citation>
    <scope>NUCLEOTIDE SEQUENCE [LARGE SCALE GENOMIC DNA]</scope>
    <source>
        <strain evidence="1 2">KMB9</strain>
    </source>
</reference>
<evidence type="ECO:0000313" key="2">
    <source>
        <dbReference type="Proteomes" id="UP000252357"/>
    </source>
</evidence>
<proteinExistence type="predicted"/>
<dbReference type="EMBL" id="QPGB01000001">
    <property type="protein sequence ID" value="RCS59519.1"/>
    <property type="molecule type" value="Genomic_DNA"/>
</dbReference>
<dbReference type="AlphaFoldDB" id="A0A368L8F9"/>
<keyword evidence="2" id="KW-1185">Reference proteome</keyword>
<name>A0A368L8F9_9BURK</name>
<comment type="caution">
    <text evidence="1">The sequence shown here is derived from an EMBL/GenBank/DDBJ whole genome shotgun (WGS) entry which is preliminary data.</text>
</comment>
<evidence type="ECO:0008006" key="3">
    <source>
        <dbReference type="Google" id="ProtNLM"/>
    </source>
</evidence>
<dbReference type="RefSeq" id="WP_114401669.1">
    <property type="nucleotide sequence ID" value="NZ_QPGB01000001.1"/>
</dbReference>
<dbReference type="Proteomes" id="UP000252357">
    <property type="component" value="Unassembled WGS sequence"/>
</dbReference>